<proteinExistence type="predicted"/>
<sequence>PNIMETNTTSVELSLPTDEEYIIQIRPFGEGGEGSSSRQITIPKISGRSSSAS</sequence>
<evidence type="ECO:0000256" key="1">
    <source>
        <dbReference type="SAM" id="MobiDB-lite"/>
    </source>
</evidence>
<name>A0ABD0R0I0_CIRMR</name>
<evidence type="ECO:0000313" key="3">
    <source>
        <dbReference type="Proteomes" id="UP001529510"/>
    </source>
</evidence>
<dbReference type="Gene3D" id="2.60.40.10">
    <property type="entry name" value="Immunoglobulins"/>
    <property type="match status" value="1"/>
</dbReference>
<organism evidence="2 3">
    <name type="scientific">Cirrhinus mrigala</name>
    <name type="common">Mrigala</name>
    <dbReference type="NCBI Taxonomy" id="683832"/>
    <lineage>
        <taxon>Eukaryota</taxon>
        <taxon>Metazoa</taxon>
        <taxon>Chordata</taxon>
        <taxon>Craniata</taxon>
        <taxon>Vertebrata</taxon>
        <taxon>Euteleostomi</taxon>
        <taxon>Actinopterygii</taxon>
        <taxon>Neopterygii</taxon>
        <taxon>Teleostei</taxon>
        <taxon>Ostariophysi</taxon>
        <taxon>Cypriniformes</taxon>
        <taxon>Cyprinidae</taxon>
        <taxon>Labeoninae</taxon>
        <taxon>Labeonini</taxon>
        <taxon>Cirrhinus</taxon>
    </lineage>
</organism>
<dbReference type="EMBL" id="JAMKFB020000006">
    <property type="protein sequence ID" value="KAL0191530.1"/>
    <property type="molecule type" value="Genomic_DNA"/>
</dbReference>
<feature type="non-terminal residue" evidence="2">
    <location>
        <position position="1"/>
    </location>
</feature>
<reference evidence="2 3" key="1">
    <citation type="submission" date="2024-05" db="EMBL/GenBank/DDBJ databases">
        <title>Genome sequencing and assembly of Indian major carp, Cirrhinus mrigala (Hamilton, 1822).</title>
        <authorList>
            <person name="Mohindra V."/>
            <person name="Chowdhury L.M."/>
            <person name="Lal K."/>
            <person name="Jena J.K."/>
        </authorList>
    </citation>
    <scope>NUCLEOTIDE SEQUENCE [LARGE SCALE GENOMIC DNA]</scope>
    <source>
        <strain evidence="2">CM1030</strain>
        <tissue evidence="2">Blood</tissue>
    </source>
</reference>
<protein>
    <submittedName>
        <fullName evidence="2">Uncharacterized protein</fullName>
    </submittedName>
</protein>
<dbReference type="InterPro" id="IPR013783">
    <property type="entry name" value="Ig-like_fold"/>
</dbReference>
<gene>
    <name evidence="2" type="ORF">M9458_014228</name>
</gene>
<dbReference type="Proteomes" id="UP001529510">
    <property type="component" value="Unassembled WGS sequence"/>
</dbReference>
<comment type="caution">
    <text evidence="2">The sequence shown here is derived from an EMBL/GenBank/DDBJ whole genome shotgun (WGS) entry which is preliminary data.</text>
</comment>
<evidence type="ECO:0000313" key="2">
    <source>
        <dbReference type="EMBL" id="KAL0191530.1"/>
    </source>
</evidence>
<keyword evidence="3" id="KW-1185">Reference proteome</keyword>
<dbReference type="AlphaFoldDB" id="A0ABD0R0I0"/>
<feature type="region of interest" description="Disordered" evidence="1">
    <location>
        <begin position="27"/>
        <end position="53"/>
    </location>
</feature>
<accession>A0ABD0R0I0</accession>